<comment type="caution">
    <text evidence="1">The sequence shown here is derived from an EMBL/GenBank/DDBJ whole genome shotgun (WGS) entry which is preliminary data.</text>
</comment>
<organism evidence="1">
    <name type="scientific">marine sediment metagenome</name>
    <dbReference type="NCBI Taxonomy" id="412755"/>
    <lineage>
        <taxon>unclassified sequences</taxon>
        <taxon>metagenomes</taxon>
        <taxon>ecological metagenomes</taxon>
    </lineage>
</organism>
<reference evidence="1" key="1">
    <citation type="journal article" date="2015" name="Nature">
        <title>Complex archaea that bridge the gap between prokaryotes and eukaryotes.</title>
        <authorList>
            <person name="Spang A."/>
            <person name="Saw J.H."/>
            <person name="Jorgensen S.L."/>
            <person name="Zaremba-Niedzwiedzka K."/>
            <person name="Martijn J."/>
            <person name="Lind A.E."/>
            <person name="van Eijk R."/>
            <person name="Schleper C."/>
            <person name="Guy L."/>
            <person name="Ettema T.J."/>
        </authorList>
    </citation>
    <scope>NUCLEOTIDE SEQUENCE</scope>
</reference>
<name>A0A0F9ASY3_9ZZZZ</name>
<gene>
    <name evidence="1" type="ORF">LCGC14_2812220</name>
</gene>
<evidence type="ECO:0000313" key="1">
    <source>
        <dbReference type="EMBL" id="KKK81559.1"/>
    </source>
</evidence>
<dbReference type="AlphaFoldDB" id="A0A0F9ASY3"/>
<proteinExistence type="predicted"/>
<sequence>MTFLDFDGIASGESIVVEGQMKVIASSNICSVDIIDPFLENEDVLRHFTAVDIHYHCWDDIDSITEEADEDGYLAFQVDDLVTVLCKIQGNYPDRSLEPVAVTGFVDEVRVCWGDKGVFKDGSSIYLADIENVDINGDPLSGGYSFTNLIHTGLSADDIFILSTREYWRCSGGAVYTGTINASGIASGEVSCAGFGTYDVRSLNVWLDGNTYKMVFRNDSDPNDELVNSQIIQCQSIDKITWTSFSTVRAEAICDANELVQEGYENANEITGAGYFEISDTYALENVVISTGNGNMVLRLFRIGKTNYFGNRSAWTALGKVSDDSYRFYTEASFSIEGHSVSTTDILQVIRI</sequence>
<protein>
    <submittedName>
        <fullName evidence="1">Uncharacterized protein</fullName>
    </submittedName>
</protein>
<accession>A0A0F9ASY3</accession>
<dbReference type="EMBL" id="LAZR01053067">
    <property type="protein sequence ID" value="KKK81559.1"/>
    <property type="molecule type" value="Genomic_DNA"/>
</dbReference>